<proteinExistence type="predicted"/>
<dbReference type="Proteomes" id="UP001193680">
    <property type="component" value="Unassembled WGS sequence"/>
</dbReference>
<comment type="caution">
    <text evidence="2">The sequence shown here is derived from an EMBL/GenBank/DDBJ whole genome shotgun (WGS) entry which is preliminary data.</text>
</comment>
<evidence type="ECO:0000313" key="3">
    <source>
        <dbReference type="Proteomes" id="UP001193680"/>
    </source>
</evidence>
<protein>
    <recommendedName>
        <fullName evidence="4">Lipoprotein</fullName>
    </recommendedName>
</protein>
<gene>
    <name evidence="2" type="ORF">H8792_011570</name>
</gene>
<keyword evidence="3" id="KW-1185">Reference proteome</keyword>
<name>A0ABS0BYW3_9GAMM</name>
<dbReference type="EMBL" id="JACBGI020000035">
    <property type="protein sequence ID" value="MBF6058983.1"/>
    <property type="molecule type" value="Genomic_DNA"/>
</dbReference>
<sequence>MRSLFTLGALAGAIALAGCQTQPVQQSTEAQAAKVETTAQVAVDPSKPEISAPTFTDPAPKQAPVAEKGTDLFEVHHEGRIYFFYDFPTYQSFLDVGETAFRLTRIAAGPKGETVVFGLTKEDKKKGAETPAALIIDGKAEAKTPFYGEIMKHGRIYVFDSKKDMDFVREVGEPSYMYTEIGSGPNGETVVYVLNKNNKKKKPVALIESFEKLHPKKVQPVAEVVEKGTDLFEVHHEGRIYFFYDFPTYQSFMDVGETAFRLTRIAAGPKGETVVFGLTKEDKKKGAETPAALIIDGKAEAKTPFYGEIMKHGRIYVFDSKKDMDFVREVGEPSYMYTEIGAGPNGETLVFVLNKDNKKKKPVALIEAFNKMHAK</sequence>
<feature type="signal peptide" evidence="1">
    <location>
        <begin position="1"/>
        <end position="17"/>
    </location>
</feature>
<reference evidence="2 3" key="1">
    <citation type="submission" date="2020-06" db="EMBL/GenBank/DDBJ databases">
        <authorList>
            <person name="Scott K."/>
        </authorList>
    </citation>
    <scope>NUCLEOTIDE SEQUENCE [LARGE SCALE GENOMIC DNA]</scope>
    <source>
        <strain evidence="2 3">HH1</strain>
    </source>
</reference>
<evidence type="ECO:0008006" key="4">
    <source>
        <dbReference type="Google" id="ProtNLM"/>
    </source>
</evidence>
<feature type="chain" id="PRO_5045047468" description="Lipoprotein" evidence="1">
    <location>
        <begin position="18"/>
        <end position="375"/>
    </location>
</feature>
<organism evidence="2 3">
    <name type="scientific">Thiomicrorhabdus heinhorstiae</name>
    <dbReference type="NCBI Taxonomy" id="2748010"/>
    <lineage>
        <taxon>Bacteria</taxon>
        <taxon>Pseudomonadati</taxon>
        <taxon>Pseudomonadota</taxon>
        <taxon>Gammaproteobacteria</taxon>
        <taxon>Thiotrichales</taxon>
        <taxon>Piscirickettsiaceae</taxon>
        <taxon>Thiomicrorhabdus</taxon>
    </lineage>
</organism>
<accession>A0ABS0BYW3</accession>
<dbReference type="SUPFAM" id="SSF82171">
    <property type="entry name" value="DPP6 N-terminal domain-like"/>
    <property type="match status" value="1"/>
</dbReference>
<dbReference type="PROSITE" id="PS51257">
    <property type="entry name" value="PROKAR_LIPOPROTEIN"/>
    <property type="match status" value="1"/>
</dbReference>
<evidence type="ECO:0000313" key="2">
    <source>
        <dbReference type="EMBL" id="MBF6058983.1"/>
    </source>
</evidence>
<keyword evidence="1" id="KW-0732">Signal</keyword>
<dbReference type="RefSeq" id="WP_185979127.1">
    <property type="nucleotide sequence ID" value="NZ_JACBGI020000035.1"/>
</dbReference>
<evidence type="ECO:0000256" key="1">
    <source>
        <dbReference type="SAM" id="SignalP"/>
    </source>
</evidence>
<reference evidence="2 3" key="2">
    <citation type="submission" date="2020-11" db="EMBL/GenBank/DDBJ databases">
        <title>Sulfur oxidizing isolate from Hospital Hole Sinkhole.</title>
        <authorList>
            <person name="Scott K.M."/>
        </authorList>
    </citation>
    <scope>NUCLEOTIDE SEQUENCE [LARGE SCALE GENOMIC DNA]</scope>
    <source>
        <strain evidence="2 3">HH1</strain>
    </source>
</reference>